<feature type="compositionally biased region" description="Polar residues" evidence="1">
    <location>
        <begin position="322"/>
        <end position="332"/>
    </location>
</feature>
<feature type="compositionally biased region" description="Polar residues" evidence="1">
    <location>
        <begin position="27"/>
        <end position="39"/>
    </location>
</feature>
<protein>
    <submittedName>
        <fullName evidence="2">Uncharacterized protein</fullName>
    </submittedName>
</protein>
<keyword evidence="3" id="KW-1185">Reference proteome</keyword>
<evidence type="ECO:0000313" key="3">
    <source>
        <dbReference type="Proteomes" id="UP000275078"/>
    </source>
</evidence>
<reference evidence="2 3" key="1">
    <citation type="journal article" date="2018" name="Nat. Ecol. Evol.">
        <title>Pezizomycetes genomes reveal the molecular basis of ectomycorrhizal truffle lifestyle.</title>
        <authorList>
            <person name="Murat C."/>
            <person name="Payen T."/>
            <person name="Noel B."/>
            <person name="Kuo A."/>
            <person name="Morin E."/>
            <person name="Chen J."/>
            <person name="Kohler A."/>
            <person name="Krizsan K."/>
            <person name="Balestrini R."/>
            <person name="Da Silva C."/>
            <person name="Montanini B."/>
            <person name="Hainaut M."/>
            <person name="Levati E."/>
            <person name="Barry K.W."/>
            <person name="Belfiori B."/>
            <person name="Cichocki N."/>
            <person name="Clum A."/>
            <person name="Dockter R.B."/>
            <person name="Fauchery L."/>
            <person name="Guy J."/>
            <person name="Iotti M."/>
            <person name="Le Tacon F."/>
            <person name="Lindquist E.A."/>
            <person name="Lipzen A."/>
            <person name="Malagnac F."/>
            <person name="Mello A."/>
            <person name="Molinier V."/>
            <person name="Miyauchi S."/>
            <person name="Poulain J."/>
            <person name="Riccioni C."/>
            <person name="Rubini A."/>
            <person name="Sitrit Y."/>
            <person name="Splivallo R."/>
            <person name="Traeger S."/>
            <person name="Wang M."/>
            <person name="Zifcakova L."/>
            <person name="Wipf D."/>
            <person name="Zambonelli A."/>
            <person name="Paolocci F."/>
            <person name="Nowrousian M."/>
            <person name="Ottonello S."/>
            <person name="Baldrian P."/>
            <person name="Spatafora J.W."/>
            <person name="Henrissat B."/>
            <person name="Nagy L.G."/>
            <person name="Aury J.M."/>
            <person name="Wincker P."/>
            <person name="Grigoriev I.V."/>
            <person name="Bonfante P."/>
            <person name="Martin F.M."/>
        </authorList>
    </citation>
    <scope>NUCLEOTIDE SEQUENCE [LARGE SCALE GENOMIC DNA]</scope>
    <source>
        <strain evidence="2 3">RN42</strain>
    </source>
</reference>
<feature type="compositionally biased region" description="Low complexity" evidence="1">
    <location>
        <begin position="268"/>
        <end position="277"/>
    </location>
</feature>
<feature type="compositionally biased region" description="Basic residues" evidence="1">
    <location>
        <begin position="240"/>
        <end position="251"/>
    </location>
</feature>
<feature type="compositionally biased region" description="Polar residues" evidence="1">
    <location>
        <begin position="496"/>
        <end position="524"/>
    </location>
</feature>
<feature type="compositionally biased region" description="Low complexity" evidence="1">
    <location>
        <begin position="471"/>
        <end position="485"/>
    </location>
</feature>
<name>A0A3N4IKD0_ASCIM</name>
<feature type="compositionally biased region" description="Polar residues" evidence="1">
    <location>
        <begin position="716"/>
        <end position="729"/>
    </location>
</feature>
<feature type="compositionally biased region" description="Polar residues" evidence="1">
    <location>
        <begin position="592"/>
        <end position="618"/>
    </location>
</feature>
<feature type="compositionally biased region" description="Polar residues" evidence="1">
    <location>
        <begin position="60"/>
        <end position="69"/>
    </location>
</feature>
<feature type="compositionally biased region" description="Acidic residues" evidence="1">
    <location>
        <begin position="622"/>
        <end position="631"/>
    </location>
</feature>
<gene>
    <name evidence="2" type="ORF">BJ508DRAFT_305982</name>
</gene>
<evidence type="ECO:0000256" key="1">
    <source>
        <dbReference type="SAM" id="MobiDB-lite"/>
    </source>
</evidence>
<feature type="compositionally biased region" description="Basic and acidic residues" evidence="1">
    <location>
        <begin position="309"/>
        <end position="321"/>
    </location>
</feature>
<organism evidence="2 3">
    <name type="scientific">Ascobolus immersus RN42</name>
    <dbReference type="NCBI Taxonomy" id="1160509"/>
    <lineage>
        <taxon>Eukaryota</taxon>
        <taxon>Fungi</taxon>
        <taxon>Dikarya</taxon>
        <taxon>Ascomycota</taxon>
        <taxon>Pezizomycotina</taxon>
        <taxon>Pezizomycetes</taxon>
        <taxon>Pezizales</taxon>
        <taxon>Ascobolaceae</taxon>
        <taxon>Ascobolus</taxon>
    </lineage>
</organism>
<dbReference type="AlphaFoldDB" id="A0A3N4IKD0"/>
<dbReference type="Proteomes" id="UP000275078">
    <property type="component" value="Unassembled WGS sequence"/>
</dbReference>
<feature type="region of interest" description="Disordered" evidence="1">
    <location>
        <begin position="590"/>
        <end position="752"/>
    </location>
</feature>
<feature type="compositionally biased region" description="Polar residues" evidence="1">
    <location>
        <begin position="349"/>
        <end position="367"/>
    </location>
</feature>
<feature type="compositionally biased region" description="Basic residues" evidence="1">
    <location>
        <begin position="1"/>
        <end position="10"/>
    </location>
</feature>
<proteinExistence type="predicted"/>
<accession>A0A3N4IKD0</accession>
<sequence length="752" mass="84236">MPPKPKLKQKRLADLRHGSFTGPRRSSLPTNHNTKQTDLSFYFSGVPSTKPTAHEDKENTTLVTFSKSTGRLRKTAPSATHESSSRRVSLPPGRPTKGIAAAAERLKRKTLSPQRRRVVDSEDEEEERGEDEHPRSDDSVEITNHRRIIHPAPNYSQKTLLELSNGEGKGSNSIKEESQGTLQANRATEERGPSQIVLPPTQTRETESEAREVLQQLQKEAELHANIDSQIMPPPPPPPSKKRPALKRGGRRPTQNVEIQEPEEDQLQSRQVVVSSQWWEREEEEGLQTQSSNLSNSSLELMRGPKRRRLEDEKNEGESREGGQTASQNTQAQKEDDSPLSECPPGLLETQQEAPNSYQDPPASSQNVPPPRLPTRQHAVMDSYESQSQLDSQPHDSIPATQSPVKPLQTDRRIILDSQFPDEDDLDYVSSDEHMDREEDSIPETQYPGLRRQPSTAPSTPEKPKTPRHAIPQPLTPRRTTLITTDRNSPYKKASSRNSTPSGGNTRYLNINQSPTRLGSRNSTRTVSTLGEVQVPQTQFSPTIQVPRTQAPTYSQNPPVSQLLFSAKSEEDEPDATFCPIGYEREIRRTSAEGNTSIRMPTDKLNFTQFGTGGTQWVNGGDLEEDEDEDEHQAGQDVSIIMEEDEEVGSQDTTRPGQHDDEEVEEGSQDTIRPNYTPPPHEDRQQRQGQHAHHSSSDHTQQYAQDDRQLEEQDSMLPTMSQLLPNSLMESFPVPPPALGSMGDWEDPDATQ</sequence>
<feature type="compositionally biased region" description="Basic residues" evidence="1">
    <location>
        <begin position="106"/>
        <end position="116"/>
    </location>
</feature>
<dbReference type="EMBL" id="ML119674">
    <property type="protein sequence ID" value="RPA82084.1"/>
    <property type="molecule type" value="Genomic_DNA"/>
</dbReference>
<feature type="region of interest" description="Disordered" evidence="1">
    <location>
        <begin position="1"/>
        <end position="524"/>
    </location>
</feature>
<evidence type="ECO:0000313" key="2">
    <source>
        <dbReference type="EMBL" id="RPA82084.1"/>
    </source>
</evidence>